<name>A0A2K2U4T3_9ACTN</name>
<keyword evidence="2" id="KW-0472">Membrane</keyword>
<sequence length="453" mass="48835">MNNELFQQARAAYARRDYQEALAAYTQCLQDASRPLAPGETGLLYHQIGNCLVKLKDPGEAIHAYTQATADAAYDACGTVNYNLGMAYASLHDYEDAVKHFEVAVSDAKYDAPYKAYTGMGSALLKLGKSAEAGVAFREAALDEGNPDPTKALLNLGVCFMALNRPADAVASYESALQFDMQSETRNKLYANLGQAYVACGQMQKAVNAFEESIADKTYFLSDSASVDYQRAVAAVAQGTSEITQVMAPVPAAADMSGLDVAADGSAVYVDQDPYGSADPYYYADPYAQPSAYPASEGEERFFNASDEELEQWSRGLAKQERKRKNVGLKILVVIVLLVLAAFAASVFLYTQGWGYPSAQTVVEELFADPQAASSTLFADEVEPDSAATMTGQIAEGTELMGFDGVDASMSETVAYVTAETPEGGQMQYKVSLVRDLIGWKVSNIELYFASQN</sequence>
<evidence type="ECO:0000256" key="2">
    <source>
        <dbReference type="SAM" id="Phobius"/>
    </source>
</evidence>
<reference evidence="3" key="3">
    <citation type="submission" date="2021-09" db="EMBL/GenBank/DDBJ databases">
        <authorList>
            <person name="Gilroy R."/>
        </authorList>
    </citation>
    <scope>NUCLEOTIDE SEQUENCE</scope>
    <source>
        <strain evidence="3">USAMLcec12-2067</strain>
    </source>
</reference>
<comment type="caution">
    <text evidence="4">The sequence shown here is derived from an EMBL/GenBank/DDBJ whole genome shotgun (WGS) entry which is preliminary data.</text>
</comment>
<dbReference type="InterPro" id="IPR019734">
    <property type="entry name" value="TPR_rpt"/>
</dbReference>
<dbReference type="PROSITE" id="PS50005">
    <property type="entry name" value="TPR"/>
    <property type="match status" value="3"/>
</dbReference>
<proteinExistence type="predicted"/>
<dbReference type="PANTHER" id="PTHR12558:SF13">
    <property type="entry name" value="CELL DIVISION CYCLE PROTEIN 27 HOMOLOG"/>
    <property type="match status" value="1"/>
</dbReference>
<dbReference type="AlphaFoldDB" id="A0A2K2U4T3"/>
<evidence type="ECO:0000313" key="5">
    <source>
        <dbReference type="Proteomes" id="UP000236488"/>
    </source>
</evidence>
<feature type="transmembrane region" description="Helical" evidence="2">
    <location>
        <begin position="327"/>
        <end position="350"/>
    </location>
</feature>
<dbReference type="InterPro" id="IPR011990">
    <property type="entry name" value="TPR-like_helical_dom_sf"/>
</dbReference>
<dbReference type="Pfam" id="PF13432">
    <property type="entry name" value="TPR_16"/>
    <property type="match status" value="2"/>
</dbReference>
<organism evidence="4 5">
    <name type="scientific">Rubneribacter badeniensis</name>
    <dbReference type="NCBI Taxonomy" id="2070688"/>
    <lineage>
        <taxon>Bacteria</taxon>
        <taxon>Bacillati</taxon>
        <taxon>Actinomycetota</taxon>
        <taxon>Coriobacteriia</taxon>
        <taxon>Eggerthellales</taxon>
        <taxon>Eggerthellaceae</taxon>
        <taxon>Rubneribacter</taxon>
    </lineage>
</organism>
<dbReference type="EMBL" id="PPEL01000041">
    <property type="protein sequence ID" value="PNV65218.1"/>
    <property type="molecule type" value="Genomic_DNA"/>
</dbReference>
<evidence type="ECO:0000313" key="3">
    <source>
        <dbReference type="EMBL" id="HJH43156.1"/>
    </source>
</evidence>
<protein>
    <submittedName>
        <fullName evidence="3">Tetratricopeptide repeat protein</fullName>
    </submittedName>
    <submittedName>
        <fullName evidence="4">Tetratricopeptide repeat-containing protein</fullName>
    </submittedName>
</protein>
<evidence type="ECO:0000256" key="1">
    <source>
        <dbReference type="PROSITE-ProRule" id="PRU00339"/>
    </source>
</evidence>
<dbReference type="PANTHER" id="PTHR12558">
    <property type="entry name" value="CELL DIVISION CYCLE 16,23,27"/>
    <property type="match status" value="1"/>
</dbReference>
<keyword evidence="5" id="KW-1185">Reference proteome</keyword>
<dbReference type="EMBL" id="DYZL01000101">
    <property type="protein sequence ID" value="HJH43156.1"/>
    <property type="molecule type" value="Genomic_DNA"/>
</dbReference>
<feature type="repeat" description="TPR" evidence="1">
    <location>
        <begin position="150"/>
        <end position="183"/>
    </location>
</feature>
<evidence type="ECO:0000313" key="4">
    <source>
        <dbReference type="EMBL" id="PNV65218.1"/>
    </source>
</evidence>
<reference evidence="4 5" key="1">
    <citation type="journal article" date="2018" name="Int. J. Syst. Evol. Microbiol.">
        <title>Rubneribacter badeniensis gen. nov., sp. nov. and Enteroscipio rubneri gen. nov., sp. nov., new members of the Eggerthellaceae isolated from human faeces.</title>
        <authorList>
            <person name="Danylec N."/>
            <person name="Gobl A."/>
            <person name="Stoll D.A."/>
            <person name="Hetzer B."/>
            <person name="Kulling S.E."/>
            <person name="Huch M."/>
        </authorList>
    </citation>
    <scope>NUCLEOTIDE SEQUENCE [LARGE SCALE GENOMIC DNA]</scope>
    <source>
        <strain evidence="4 5">ResAG-85</strain>
    </source>
</reference>
<feature type="repeat" description="TPR" evidence="1">
    <location>
        <begin position="187"/>
        <end position="220"/>
    </location>
</feature>
<gene>
    <name evidence="4" type="ORF">C2L80_07740</name>
    <name evidence="3" type="ORF">K8V16_05095</name>
</gene>
<keyword evidence="1" id="KW-0802">TPR repeat</keyword>
<reference evidence="3" key="2">
    <citation type="journal article" date="2021" name="PeerJ">
        <title>Extensive microbial diversity within the chicken gut microbiome revealed by metagenomics and culture.</title>
        <authorList>
            <person name="Gilroy R."/>
            <person name="Ravi A."/>
            <person name="Getino M."/>
            <person name="Pursley I."/>
            <person name="Horton D.L."/>
            <person name="Alikhan N.F."/>
            <person name="Baker D."/>
            <person name="Gharbi K."/>
            <person name="Hall N."/>
            <person name="Watson M."/>
            <person name="Adriaenssens E.M."/>
            <person name="Foster-Nyarko E."/>
            <person name="Jarju S."/>
            <person name="Secka A."/>
            <person name="Antonio M."/>
            <person name="Oren A."/>
            <person name="Chaudhuri R.R."/>
            <person name="La Ragione R."/>
            <person name="Hildebrand F."/>
            <person name="Pallen M.J."/>
        </authorList>
    </citation>
    <scope>NUCLEOTIDE SEQUENCE</scope>
    <source>
        <strain evidence="3">USAMLcec12-2067</strain>
    </source>
</reference>
<dbReference type="Gene3D" id="1.25.40.10">
    <property type="entry name" value="Tetratricopeptide repeat domain"/>
    <property type="match status" value="2"/>
</dbReference>
<dbReference type="Proteomes" id="UP000789325">
    <property type="component" value="Unassembled WGS sequence"/>
</dbReference>
<dbReference type="Proteomes" id="UP000236488">
    <property type="component" value="Unassembled WGS sequence"/>
</dbReference>
<keyword evidence="2" id="KW-1133">Transmembrane helix</keyword>
<dbReference type="SUPFAM" id="SSF48452">
    <property type="entry name" value="TPR-like"/>
    <property type="match status" value="1"/>
</dbReference>
<dbReference type="RefSeq" id="WP_087196068.1">
    <property type="nucleotide sequence ID" value="NZ_PPEL01000041.1"/>
</dbReference>
<keyword evidence="2" id="KW-0812">Transmembrane</keyword>
<feature type="repeat" description="TPR" evidence="1">
    <location>
        <begin position="78"/>
        <end position="111"/>
    </location>
</feature>
<dbReference type="Pfam" id="PF13181">
    <property type="entry name" value="TPR_8"/>
    <property type="match status" value="1"/>
</dbReference>
<dbReference type="SMART" id="SM00028">
    <property type="entry name" value="TPR"/>
    <property type="match status" value="6"/>
</dbReference>
<accession>A0A2K2U4T3</accession>